<gene>
    <name evidence="2" type="ORF">DW355_00430</name>
</gene>
<reference evidence="2 3" key="1">
    <citation type="submission" date="2018-07" db="EMBL/GenBank/DDBJ databases">
        <title>Exploring interactions and the metabolic potential of the ultra-small soil bacteria Hylemonella gracilis.</title>
        <authorList>
            <person name="Tyc O."/>
            <person name="Kulkarni P."/>
            <person name="Gawehns F."/>
            <person name="Hundscheid M."/>
            <person name="Zweers H."/>
            <person name="Garbeva P."/>
        </authorList>
    </citation>
    <scope>NUCLEOTIDE SEQUENCE [LARGE SCALE GENOMIC DNA]</scope>
    <source>
        <strain evidence="2 3">NS1</strain>
    </source>
</reference>
<evidence type="ECO:0000313" key="2">
    <source>
        <dbReference type="EMBL" id="QBK03438.1"/>
    </source>
</evidence>
<evidence type="ECO:0000256" key="1">
    <source>
        <dbReference type="SAM" id="MobiDB-lite"/>
    </source>
</evidence>
<evidence type="ECO:0000313" key="3">
    <source>
        <dbReference type="Proteomes" id="UP000292939"/>
    </source>
</evidence>
<feature type="region of interest" description="Disordered" evidence="1">
    <location>
        <begin position="40"/>
        <end position="63"/>
    </location>
</feature>
<dbReference type="AlphaFoldDB" id="A0A4P6UE63"/>
<dbReference type="KEGG" id="hgr:DW355_00430"/>
<name>A0A4P6UE63_9BURK</name>
<dbReference type="EMBL" id="CP031395">
    <property type="protein sequence ID" value="QBK03438.1"/>
    <property type="molecule type" value="Genomic_DNA"/>
</dbReference>
<protein>
    <submittedName>
        <fullName evidence="2">Uncharacterized protein</fullName>
    </submittedName>
</protein>
<sequence>MVFGRIPRQIRGRRRFKRNDIGDGDSDHAIRWRTNVLEGDGPIGHKTVPASLGGKTGLSTRDR</sequence>
<proteinExistence type="predicted"/>
<accession>A0A4P6UE63</accession>
<organism evidence="2 3">
    <name type="scientific">Hylemonella gracilis</name>
    <dbReference type="NCBI Taxonomy" id="80880"/>
    <lineage>
        <taxon>Bacteria</taxon>
        <taxon>Pseudomonadati</taxon>
        <taxon>Pseudomonadota</taxon>
        <taxon>Betaproteobacteria</taxon>
        <taxon>Burkholderiales</taxon>
        <taxon>Comamonadaceae</taxon>
        <taxon>Hylemonella</taxon>
    </lineage>
</organism>
<dbReference type="Proteomes" id="UP000292939">
    <property type="component" value="Chromosome"/>
</dbReference>